<feature type="domain" description="CRAL-TRIO" evidence="1">
    <location>
        <begin position="73"/>
        <end position="246"/>
    </location>
</feature>
<sequence length="391" mass="45303">MNNITNEEKEVIEELRKRTVNDATPKMLEDETVFYRFAKARDFNLVEAEAMLRKHISWRNQFQIDNMLTDYKPSEVLLEYIASSFVCFDKGGNAVRIQDWGRLDGKGLCNVFTKTEIAKYFVYLVEKDKAAVLKKGGNLRKPIFCPIYDFEDFTYAKAVHLTSLQYLSYFLKIFIDNYPELVKIITVINASLPVVCVYNAIKTVLPATVTEKIRIYGADGWKQGLLENIEADDLPAYLGGNKTDPDGNPLCETFIQRGKPIPKRYYKQSGGKRLILGPHVETCRVMPLSKKEITLEVMEDNSFLEWEFEITKGDINFSLRFTEKTSDNFECMELIPEQRIDTSLEAEKGCFKCEKQGNYTIIFDNSYSWFHSKEVHYRAIIRNPKNSQLYK</sequence>
<dbReference type="GO" id="GO:0005737">
    <property type="term" value="C:cytoplasm"/>
    <property type="evidence" value="ECO:0007669"/>
    <property type="project" value="TreeGrafter"/>
</dbReference>
<evidence type="ECO:0000259" key="2">
    <source>
        <dbReference type="PROSITE" id="PS50866"/>
    </source>
</evidence>
<comment type="caution">
    <text evidence="3">The sequence shown here is derived from an EMBL/GenBank/DDBJ whole genome shotgun (WGS) entry which is preliminary data.</text>
</comment>
<dbReference type="InterPro" id="IPR036273">
    <property type="entry name" value="CRAL/TRIO_N_dom_sf"/>
</dbReference>
<keyword evidence="4" id="KW-1185">Reference proteome</keyword>
<dbReference type="InterPro" id="IPR009038">
    <property type="entry name" value="GOLD_dom"/>
</dbReference>
<dbReference type="InterPro" id="IPR001251">
    <property type="entry name" value="CRAL-TRIO_dom"/>
</dbReference>
<dbReference type="PANTHER" id="PTHR23324">
    <property type="entry name" value="SEC14 RELATED PROTEIN"/>
    <property type="match status" value="1"/>
</dbReference>
<organism evidence="3 4">
    <name type="scientific">Larinioides sclopetarius</name>
    <dbReference type="NCBI Taxonomy" id="280406"/>
    <lineage>
        <taxon>Eukaryota</taxon>
        <taxon>Metazoa</taxon>
        <taxon>Ecdysozoa</taxon>
        <taxon>Arthropoda</taxon>
        <taxon>Chelicerata</taxon>
        <taxon>Arachnida</taxon>
        <taxon>Araneae</taxon>
        <taxon>Araneomorphae</taxon>
        <taxon>Entelegynae</taxon>
        <taxon>Araneoidea</taxon>
        <taxon>Araneidae</taxon>
        <taxon>Larinioides</taxon>
    </lineage>
</organism>
<dbReference type="Gene3D" id="2.60.120.680">
    <property type="entry name" value="GOLD domain"/>
    <property type="match status" value="1"/>
</dbReference>
<reference evidence="3 4" key="1">
    <citation type="submission" date="2024-04" db="EMBL/GenBank/DDBJ databases">
        <authorList>
            <person name="Rising A."/>
            <person name="Reimegard J."/>
            <person name="Sonavane S."/>
            <person name="Akerstrom W."/>
            <person name="Nylinder S."/>
            <person name="Hedman E."/>
            <person name="Kallberg Y."/>
        </authorList>
    </citation>
    <scope>NUCLEOTIDE SEQUENCE [LARGE SCALE GENOMIC DNA]</scope>
</reference>
<evidence type="ECO:0000313" key="3">
    <source>
        <dbReference type="EMBL" id="CAL1279010.1"/>
    </source>
</evidence>
<dbReference type="AlphaFoldDB" id="A0AAV2A4P6"/>
<dbReference type="SUPFAM" id="SSF46938">
    <property type="entry name" value="CRAL/TRIO N-terminal domain"/>
    <property type="match status" value="1"/>
</dbReference>
<dbReference type="SUPFAM" id="SSF101576">
    <property type="entry name" value="Supernatant protein factor (SPF), C-terminal domain"/>
    <property type="match status" value="1"/>
</dbReference>
<dbReference type="InterPro" id="IPR036598">
    <property type="entry name" value="GOLD_dom_sf"/>
</dbReference>
<dbReference type="InterPro" id="IPR036865">
    <property type="entry name" value="CRAL-TRIO_dom_sf"/>
</dbReference>
<proteinExistence type="predicted"/>
<evidence type="ECO:0000259" key="1">
    <source>
        <dbReference type="PROSITE" id="PS50191"/>
    </source>
</evidence>
<dbReference type="Pfam" id="PF00650">
    <property type="entry name" value="CRAL_TRIO"/>
    <property type="match status" value="1"/>
</dbReference>
<name>A0AAV2A4P6_9ARAC</name>
<accession>A0AAV2A4P6</accession>
<dbReference type="SUPFAM" id="SSF52087">
    <property type="entry name" value="CRAL/TRIO domain"/>
    <property type="match status" value="1"/>
</dbReference>
<dbReference type="PANTHER" id="PTHR23324:SF83">
    <property type="entry name" value="SEC14-LIKE PROTEIN 2"/>
    <property type="match status" value="1"/>
</dbReference>
<evidence type="ECO:0008006" key="5">
    <source>
        <dbReference type="Google" id="ProtNLM"/>
    </source>
</evidence>
<evidence type="ECO:0000313" key="4">
    <source>
        <dbReference type="Proteomes" id="UP001497382"/>
    </source>
</evidence>
<dbReference type="EMBL" id="CAXIEN010000118">
    <property type="protein sequence ID" value="CAL1279010.1"/>
    <property type="molecule type" value="Genomic_DNA"/>
</dbReference>
<dbReference type="Proteomes" id="UP001497382">
    <property type="component" value="Unassembled WGS sequence"/>
</dbReference>
<protein>
    <recommendedName>
        <fullName evidence="5">SEC14-like protein 2</fullName>
    </recommendedName>
</protein>
<dbReference type="InterPro" id="IPR051064">
    <property type="entry name" value="SEC14/CRAL-TRIO_domain"/>
</dbReference>
<dbReference type="Gene3D" id="3.40.525.10">
    <property type="entry name" value="CRAL-TRIO lipid binding domain"/>
    <property type="match status" value="1"/>
</dbReference>
<dbReference type="PROSITE" id="PS50191">
    <property type="entry name" value="CRAL_TRIO"/>
    <property type="match status" value="1"/>
</dbReference>
<dbReference type="CDD" id="cd00170">
    <property type="entry name" value="SEC14"/>
    <property type="match status" value="1"/>
</dbReference>
<feature type="domain" description="GOLD" evidence="2">
    <location>
        <begin position="262"/>
        <end position="381"/>
    </location>
</feature>
<gene>
    <name evidence="3" type="ORF">LARSCL_LOCUS10095</name>
</gene>
<dbReference type="PROSITE" id="PS50866">
    <property type="entry name" value="GOLD"/>
    <property type="match status" value="1"/>
</dbReference>
<dbReference type="SMART" id="SM00516">
    <property type="entry name" value="SEC14"/>
    <property type="match status" value="1"/>
</dbReference>